<dbReference type="KEGG" id="naf:GQ61_02565"/>
<dbReference type="STRING" id="1414854.GQ61_02565"/>
<name>A0A1W6N3D3_9PROT</name>
<organism evidence="1 2">
    <name type="scientific">Candidatus Nucleicultrix amoebiphila FS5</name>
    <dbReference type="NCBI Taxonomy" id="1414854"/>
    <lineage>
        <taxon>Bacteria</taxon>
        <taxon>Pseudomonadati</taxon>
        <taxon>Pseudomonadota</taxon>
        <taxon>Alphaproteobacteria</taxon>
        <taxon>Holosporales</taxon>
        <taxon>Candidatus Nucleicultricaceae</taxon>
        <taxon>Candidatus Nucleicultrix</taxon>
    </lineage>
</organism>
<accession>A0A1W6N3D3</accession>
<proteinExistence type="predicted"/>
<sequence length="74" mass="8582">MGTRRKKARRTFFETALFGGKEGSIRHRLNHSTRMNNNQLLFEDSDLIGIPNGSRTRVAAGREKERFVIKIHKK</sequence>
<evidence type="ECO:0000313" key="1">
    <source>
        <dbReference type="EMBL" id="ARN84390.1"/>
    </source>
</evidence>
<dbReference type="Proteomes" id="UP000237351">
    <property type="component" value="Chromosome"/>
</dbReference>
<gene>
    <name evidence="1" type="ORF">GQ61_02565</name>
</gene>
<dbReference type="AlphaFoldDB" id="A0A1W6N3D3"/>
<reference evidence="1 2" key="1">
    <citation type="submission" date="2014-06" db="EMBL/GenBank/DDBJ databases">
        <title>The genome of the endonuclear symbiont Nucleicultrix amoebiphila.</title>
        <authorList>
            <person name="Schulz F."/>
            <person name="Horn M."/>
        </authorList>
    </citation>
    <scope>NUCLEOTIDE SEQUENCE [LARGE SCALE GENOMIC DNA]</scope>
    <source>
        <strain evidence="1 2">FS5</strain>
    </source>
</reference>
<dbReference type="EMBL" id="CP008743">
    <property type="protein sequence ID" value="ARN84390.1"/>
    <property type="molecule type" value="Genomic_DNA"/>
</dbReference>
<protein>
    <submittedName>
        <fullName evidence="1">Uncharacterized protein</fullName>
    </submittedName>
</protein>
<evidence type="ECO:0000313" key="2">
    <source>
        <dbReference type="Proteomes" id="UP000237351"/>
    </source>
</evidence>
<keyword evidence="2" id="KW-1185">Reference proteome</keyword>